<dbReference type="GO" id="GO:0005975">
    <property type="term" value="P:carbohydrate metabolic process"/>
    <property type="evidence" value="ECO:0007669"/>
    <property type="project" value="InterPro"/>
</dbReference>
<keyword evidence="9" id="KW-1133">Transmembrane helix</keyword>
<dbReference type="Gene3D" id="2.160.20.10">
    <property type="entry name" value="Single-stranded right-handed beta-helix, Pectin lyase-like"/>
    <property type="match status" value="1"/>
</dbReference>
<evidence type="ECO:0000313" key="10">
    <source>
        <dbReference type="EMBL" id="KAH8479668.1"/>
    </source>
</evidence>
<evidence type="ECO:0000256" key="2">
    <source>
        <dbReference type="ARBA" id="ARBA00008834"/>
    </source>
</evidence>
<dbReference type="EMBL" id="JACEGQ020000075">
    <property type="protein sequence ID" value="KAH8479668.1"/>
    <property type="molecule type" value="Genomic_DNA"/>
</dbReference>
<dbReference type="Proteomes" id="UP000807159">
    <property type="component" value="Unassembled WGS sequence"/>
</dbReference>
<keyword evidence="5 8" id="KW-0378">Hydrolase</keyword>
<reference evidence="10" key="1">
    <citation type="journal article" date="2021" name="J. Hered.">
        <title>Genome Assembly of Salicaceae Populus deltoides (Eastern Cottonwood) I-69 Based on Nanopore Sequencing and Hi-C Technologies.</title>
        <authorList>
            <person name="Bai S."/>
            <person name="Wu H."/>
            <person name="Zhang J."/>
            <person name="Pan Z."/>
            <person name="Zhao W."/>
            <person name="Li Z."/>
            <person name="Tong C."/>
        </authorList>
    </citation>
    <scope>NUCLEOTIDE SEQUENCE</scope>
    <source>
        <tissue evidence="10">Leaf</tissue>
    </source>
</reference>
<dbReference type="InterPro" id="IPR012334">
    <property type="entry name" value="Pectin_lyas_fold"/>
</dbReference>
<evidence type="ECO:0000256" key="5">
    <source>
        <dbReference type="ARBA" id="ARBA00022801"/>
    </source>
</evidence>
<dbReference type="GO" id="GO:0004650">
    <property type="term" value="F:polygalacturonase activity"/>
    <property type="evidence" value="ECO:0007669"/>
    <property type="project" value="InterPro"/>
</dbReference>
<dbReference type="InterPro" id="IPR011050">
    <property type="entry name" value="Pectin_lyase_fold/virulence"/>
</dbReference>
<evidence type="ECO:0000256" key="4">
    <source>
        <dbReference type="ARBA" id="ARBA00022525"/>
    </source>
</evidence>
<comment type="caution">
    <text evidence="10">The sequence shown here is derived from an EMBL/GenBank/DDBJ whole genome shotgun (WGS) entry which is preliminary data.</text>
</comment>
<keyword evidence="9" id="KW-0812">Transmembrane</keyword>
<keyword evidence="9" id="KW-0472">Membrane</keyword>
<evidence type="ECO:0000256" key="3">
    <source>
        <dbReference type="ARBA" id="ARBA00022512"/>
    </source>
</evidence>
<protein>
    <submittedName>
        <fullName evidence="10">Uncharacterized protein</fullName>
    </submittedName>
</protein>
<keyword evidence="4" id="KW-0964">Secreted</keyword>
<comment type="similarity">
    <text evidence="2 8">Belongs to the glycosyl hydrolase 28 family.</text>
</comment>
<keyword evidence="6 8" id="KW-0326">Glycosidase</keyword>
<dbReference type="Pfam" id="PF00295">
    <property type="entry name" value="Glyco_hydro_28"/>
    <property type="match status" value="2"/>
</dbReference>
<evidence type="ECO:0000256" key="1">
    <source>
        <dbReference type="ARBA" id="ARBA00004191"/>
    </source>
</evidence>
<dbReference type="InterPro" id="IPR000743">
    <property type="entry name" value="Glyco_hydro_28"/>
</dbReference>
<feature type="non-terminal residue" evidence="10">
    <location>
        <position position="1"/>
    </location>
</feature>
<dbReference type="AlphaFoldDB" id="A0A8T2WEX6"/>
<keyword evidence="11" id="KW-1185">Reference proteome</keyword>
<dbReference type="GO" id="GO:0071555">
    <property type="term" value="P:cell wall organization"/>
    <property type="evidence" value="ECO:0007669"/>
    <property type="project" value="UniProtKB-KW"/>
</dbReference>
<evidence type="ECO:0000256" key="8">
    <source>
        <dbReference type="RuleBase" id="RU361169"/>
    </source>
</evidence>
<keyword evidence="7" id="KW-0961">Cell wall biogenesis/degradation</keyword>
<dbReference type="SUPFAM" id="SSF51126">
    <property type="entry name" value="Pectin lyase-like"/>
    <property type="match status" value="1"/>
</dbReference>
<feature type="transmembrane region" description="Helical" evidence="9">
    <location>
        <begin position="137"/>
        <end position="155"/>
    </location>
</feature>
<organism evidence="10 11">
    <name type="scientific">Populus deltoides</name>
    <name type="common">Eastern poplar</name>
    <name type="synonym">Eastern cottonwood</name>
    <dbReference type="NCBI Taxonomy" id="3696"/>
    <lineage>
        <taxon>Eukaryota</taxon>
        <taxon>Viridiplantae</taxon>
        <taxon>Streptophyta</taxon>
        <taxon>Embryophyta</taxon>
        <taxon>Tracheophyta</taxon>
        <taxon>Spermatophyta</taxon>
        <taxon>Magnoliopsida</taxon>
        <taxon>eudicotyledons</taxon>
        <taxon>Gunneridae</taxon>
        <taxon>Pentapetalae</taxon>
        <taxon>rosids</taxon>
        <taxon>fabids</taxon>
        <taxon>Malpighiales</taxon>
        <taxon>Salicaceae</taxon>
        <taxon>Saliceae</taxon>
        <taxon>Populus</taxon>
    </lineage>
</organism>
<evidence type="ECO:0000313" key="11">
    <source>
        <dbReference type="Proteomes" id="UP000807159"/>
    </source>
</evidence>
<dbReference type="PANTHER" id="PTHR31375">
    <property type="match status" value="1"/>
</dbReference>
<evidence type="ECO:0000256" key="9">
    <source>
        <dbReference type="SAM" id="Phobius"/>
    </source>
</evidence>
<keyword evidence="3" id="KW-0134">Cell wall</keyword>
<proteinExistence type="inferred from homology"/>
<comment type="subcellular location">
    <subcellularLocation>
        <location evidence="1">Secreted</location>
        <location evidence="1">Cell wall</location>
    </subcellularLocation>
</comment>
<evidence type="ECO:0000256" key="6">
    <source>
        <dbReference type="ARBA" id="ARBA00023295"/>
    </source>
</evidence>
<gene>
    <name evidence="10" type="ORF">H0E87_031500</name>
</gene>
<evidence type="ECO:0000256" key="7">
    <source>
        <dbReference type="ARBA" id="ARBA00023316"/>
    </source>
</evidence>
<accession>A0A8T2WEX6</accession>
<name>A0A8T2WEX6_POPDE</name>
<sequence length="227" mass="24940">MIIPKGKTFFLNPLTFNGPCKANKISVILYGRVIAPDGPNNWKERDLSTWLRFKDIAWLTAVRFEECEHLLVDHINTVNSPQIHITLLGSRNAELRFLDIQSPESSPNTDGIHISSSNDVTIHDSIIGSGDMIVSPLEIKLLTLLFLMFLVALVMKKTPNAIISSNLSIFVAQLRNSIGSIGGSGNEVEVEGTFVSRANFSGTTNGARIKTWPGCLFSGAIEKKIVF</sequence>